<proteinExistence type="inferred from homology"/>
<dbReference type="GO" id="GO:0051301">
    <property type="term" value="P:cell division"/>
    <property type="evidence" value="ECO:0007669"/>
    <property type="project" value="UniProtKB-KW"/>
</dbReference>
<dbReference type="GO" id="GO:0003682">
    <property type="term" value="F:chromatin binding"/>
    <property type="evidence" value="ECO:0007669"/>
    <property type="project" value="TreeGrafter"/>
</dbReference>
<feature type="non-terminal residue" evidence="12">
    <location>
        <position position="399"/>
    </location>
</feature>
<organism evidence="12 13">
    <name type="scientific">Aphanomyces astaci</name>
    <name type="common">Crayfish plague agent</name>
    <dbReference type="NCBI Taxonomy" id="112090"/>
    <lineage>
        <taxon>Eukaryota</taxon>
        <taxon>Sar</taxon>
        <taxon>Stramenopiles</taxon>
        <taxon>Oomycota</taxon>
        <taxon>Saprolegniomycetes</taxon>
        <taxon>Saprolegniales</taxon>
        <taxon>Verrucalvaceae</taxon>
        <taxon>Aphanomyces</taxon>
    </lineage>
</organism>
<protein>
    <recommendedName>
        <fullName evidence="4">Condensin complex subunit 2</fullName>
    </recommendedName>
</protein>
<evidence type="ECO:0000256" key="1">
    <source>
        <dbReference type="ARBA" id="ARBA00004286"/>
    </source>
</evidence>
<accession>A0A6A5AV25</accession>
<dbReference type="GO" id="GO:0000796">
    <property type="term" value="C:condensin complex"/>
    <property type="evidence" value="ECO:0007669"/>
    <property type="project" value="InterPro"/>
</dbReference>
<dbReference type="InterPro" id="IPR022816">
    <property type="entry name" value="Condensin_barren_su2"/>
</dbReference>
<feature type="region of interest" description="Disordered" evidence="11">
    <location>
        <begin position="355"/>
        <end position="387"/>
    </location>
</feature>
<evidence type="ECO:0000313" key="12">
    <source>
        <dbReference type="EMBL" id="KAF0765787.1"/>
    </source>
</evidence>
<evidence type="ECO:0000256" key="3">
    <source>
        <dbReference type="ARBA" id="ARBA00009471"/>
    </source>
</evidence>
<evidence type="ECO:0000256" key="2">
    <source>
        <dbReference type="ARBA" id="ARBA00004496"/>
    </source>
</evidence>
<feature type="region of interest" description="Disordered" evidence="11">
    <location>
        <begin position="1"/>
        <end position="42"/>
    </location>
</feature>
<keyword evidence="7" id="KW-0132">Cell division</keyword>
<keyword evidence="8" id="KW-0498">Mitosis</keyword>
<sequence>MEGGSDDRLKRRHDSISPQTPVEIRKKMRRHARTVHEEEGVDDVDDVMPARLASKRKVEKHPSKAAAVLAKAAKKGIDSDDDGEVPSIPGTANPRQGGDTLYQTPPKLKATRSVFEEATLDRHHASSGGDASLVLPPPARVLTEEEMERRRRRRNSKTFQSRRKSLTPNAKTKQYVSEMYSTIIKMSSENVRIYIYIYLYIPSTKINSKNSWSLHLIDHIDDILSGKRHDDEPADSAAATDTYNFQKASCTLDASVKIYSYRVDDTWNSSFKVLENLTRGDEQDGGGGGDGDDDDDDRAERRTTSKKLTVANTIETNLKHINMKSVDLEFQVDPLFQKSVHNGCKIVLDSSNVKAASNTPADGHAAAEDDDGADDKPPRKMINISGLTKRLRASATVVE</sequence>
<evidence type="ECO:0000256" key="6">
    <source>
        <dbReference type="ARBA" id="ARBA00022490"/>
    </source>
</evidence>
<comment type="caution">
    <text evidence="12">The sequence shown here is derived from an EMBL/GenBank/DDBJ whole genome shotgun (WGS) entry which is preliminary data.</text>
</comment>
<evidence type="ECO:0000256" key="9">
    <source>
        <dbReference type="ARBA" id="ARBA00023067"/>
    </source>
</evidence>
<reference evidence="12 13" key="1">
    <citation type="submission" date="2019-06" db="EMBL/GenBank/DDBJ databases">
        <title>Genomics analysis of Aphanomyces spp. identifies a new class of oomycete effector associated with host adaptation.</title>
        <authorList>
            <person name="Gaulin E."/>
        </authorList>
    </citation>
    <scope>NUCLEOTIDE SEQUENCE [LARGE SCALE GENOMIC DNA]</scope>
    <source>
        <strain evidence="12 13">E</strain>
    </source>
</reference>
<evidence type="ECO:0000256" key="4">
    <source>
        <dbReference type="ARBA" id="ARBA00016065"/>
    </source>
</evidence>
<dbReference type="Pfam" id="PF05786">
    <property type="entry name" value="Cnd2"/>
    <property type="match status" value="1"/>
</dbReference>
<keyword evidence="5" id="KW-0158">Chromosome</keyword>
<evidence type="ECO:0000256" key="11">
    <source>
        <dbReference type="SAM" id="MobiDB-lite"/>
    </source>
</evidence>
<feature type="region of interest" description="Disordered" evidence="11">
    <location>
        <begin position="55"/>
        <end position="105"/>
    </location>
</feature>
<dbReference type="Proteomes" id="UP000469452">
    <property type="component" value="Unassembled WGS sequence"/>
</dbReference>
<keyword evidence="9" id="KW-0226">DNA condensation</keyword>
<feature type="region of interest" description="Disordered" evidence="11">
    <location>
        <begin position="121"/>
        <end position="171"/>
    </location>
</feature>
<dbReference type="GO" id="GO:0007076">
    <property type="term" value="P:mitotic chromosome condensation"/>
    <property type="evidence" value="ECO:0007669"/>
    <property type="project" value="InterPro"/>
</dbReference>
<gene>
    <name evidence="12" type="ORF">AaE_002966</name>
</gene>
<name>A0A6A5AV25_APHAT</name>
<dbReference type="VEuPathDB" id="FungiDB:H257_01779"/>
<comment type="subcellular location">
    <subcellularLocation>
        <location evidence="1">Chromosome</location>
    </subcellularLocation>
    <subcellularLocation>
        <location evidence="2">Cytoplasm</location>
    </subcellularLocation>
</comment>
<dbReference type="AlphaFoldDB" id="A0A6A5AV25"/>
<dbReference type="PANTHER" id="PTHR13108">
    <property type="entry name" value="CONDENSIN COMPLEX SUBUNIT 2"/>
    <property type="match status" value="1"/>
</dbReference>
<evidence type="ECO:0000313" key="13">
    <source>
        <dbReference type="Proteomes" id="UP000469452"/>
    </source>
</evidence>
<feature type="compositionally biased region" description="Basic residues" evidence="11">
    <location>
        <begin position="150"/>
        <end position="165"/>
    </location>
</feature>
<evidence type="ECO:0000256" key="7">
    <source>
        <dbReference type="ARBA" id="ARBA00022618"/>
    </source>
</evidence>
<comment type="similarity">
    <text evidence="3">Belongs to the CND2 (condensin subunit 2) family.</text>
</comment>
<evidence type="ECO:0000256" key="10">
    <source>
        <dbReference type="ARBA" id="ARBA00023306"/>
    </source>
</evidence>
<keyword evidence="10" id="KW-0131">Cell cycle</keyword>
<feature type="region of interest" description="Disordered" evidence="11">
    <location>
        <begin position="278"/>
        <end position="304"/>
    </location>
</feature>
<dbReference type="GO" id="GO:0005737">
    <property type="term" value="C:cytoplasm"/>
    <property type="evidence" value="ECO:0007669"/>
    <property type="project" value="UniProtKB-SubCell"/>
</dbReference>
<evidence type="ECO:0000256" key="8">
    <source>
        <dbReference type="ARBA" id="ARBA00022776"/>
    </source>
</evidence>
<keyword evidence="6" id="KW-0963">Cytoplasm</keyword>
<dbReference type="EMBL" id="VJMI01006727">
    <property type="protein sequence ID" value="KAF0765787.1"/>
    <property type="molecule type" value="Genomic_DNA"/>
</dbReference>
<dbReference type="PANTHER" id="PTHR13108:SF9">
    <property type="entry name" value="CONDENSIN COMPLEX SUBUNIT 2"/>
    <property type="match status" value="1"/>
</dbReference>
<evidence type="ECO:0000256" key="5">
    <source>
        <dbReference type="ARBA" id="ARBA00022454"/>
    </source>
</evidence>